<feature type="non-terminal residue" evidence="8">
    <location>
        <position position="321"/>
    </location>
</feature>
<keyword evidence="3" id="KW-0378">Hydrolase</keyword>
<accession>A0A9P6JL53</accession>
<keyword evidence="6" id="KW-0732">Signal</keyword>
<evidence type="ECO:0000259" key="7">
    <source>
        <dbReference type="Pfam" id="PF00082"/>
    </source>
</evidence>
<dbReference type="PROSITE" id="PS00137">
    <property type="entry name" value="SUBTILASE_HIS"/>
    <property type="match status" value="1"/>
</dbReference>
<comment type="similarity">
    <text evidence="1 5">Belongs to the peptidase S8 family.</text>
</comment>
<dbReference type="GO" id="GO:0005615">
    <property type="term" value="C:extracellular space"/>
    <property type="evidence" value="ECO:0007669"/>
    <property type="project" value="TreeGrafter"/>
</dbReference>
<evidence type="ECO:0000313" key="9">
    <source>
        <dbReference type="Proteomes" id="UP000749646"/>
    </source>
</evidence>
<reference evidence="8" key="1">
    <citation type="journal article" date="2020" name="Fungal Divers.">
        <title>Resolving the Mortierellaceae phylogeny through synthesis of multi-gene phylogenetics and phylogenomics.</title>
        <authorList>
            <person name="Vandepol N."/>
            <person name="Liber J."/>
            <person name="Desiro A."/>
            <person name="Na H."/>
            <person name="Kennedy M."/>
            <person name="Barry K."/>
            <person name="Grigoriev I.V."/>
            <person name="Miller A.N."/>
            <person name="O'Donnell K."/>
            <person name="Stajich J.E."/>
            <person name="Bonito G."/>
        </authorList>
    </citation>
    <scope>NUCLEOTIDE SEQUENCE</scope>
    <source>
        <strain evidence="8">MES-2147</strain>
    </source>
</reference>
<evidence type="ECO:0000256" key="6">
    <source>
        <dbReference type="SAM" id="SignalP"/>
    </source>
</evidence>
<keyword evidence="2" id="KW-0645">Protease</keyword>
<comment type="caution">
    <text evidence="8">The sequence shown here is derived from an EMBL/GenBank/DDBJ whole genome shotgun (WGS) entry which is preliminary data.</text>
</comment>
<dbReference type="PANTHER" id="PTHR43806">
    <property type="entry name" value="PEPTIDASE S8"/>
    <property type="match status" value="1"/>
</dbReference>
<feature type="domain" description="Peptidase S8/S53" evidence="7">
    <location>
        <begin position="137"/>
        <end position="304"/>
    </location>
</feature>
<dbReference type="InterPro" id="IPR015500">
    <property type="entry name" value="Peptidase_S8_subtilisin-rel"/>
</dbReference>
<feature type="chain" id="PRO_5040137661" description="Peptidase S8/S53 domain-containing protein" evidence="6">
    <location>
        <begin position="19"/>
        <end position="321"/>
    </location>
</feature>
<dbReference type="Gene3D" id="3.40.50.200">
    <property type="entry name" value="Peptidase S8/S53 domain"/>
    <property type="match status" value="1"/>
</dbReference>
<dbReference type="PROSITE" id="PS51892">
    <property type="entry name" value="SUBTILASE"/>
    <property type="match status" value="1"/>
</dbReference>
<evidence type="ECO:0000256" key="3">
    <source>
        <dbReference type="ARBA" id="ARBA00022801"/>
    </source>
</evidence>
<evidence type="ECO:0000256" key="4">
    <source>
        <dbReference type="ARBA" id="ARBA00022825"/>
    </source>
</evidence>
<dbReference type="InterPro" id="IPR023827">
    <property type="entry name" value="Peptidase_S8_Asp-AS"/>
</dbReference>
<dbReference type="InterPro" id="IPR000209">
    <property type="entry name" value="Peptidase_S8/S53_dom"/>
</dbReference>
<dbReference type="InterPro" id="IPR050131">
    <property type="entry name" value="Peptidase_S8_subtilisin-like"/>
</dbReference>
<evidence type="ECO:0000256" key="2">
    <source>
        <dbReference type="ARBA" id="ARBA00022670"/>
    </source>
</evidence>
<dbReference type="PANTHER" id="PTHR43806:SF66">
    <property type="entry name" value="SERIN ENDOPEPTIDASE"/>
    <property type="match status" value="1"/>
</dbReference>
<gene>
    <name evidence="8" type="ORF">BGZ65_006548</name>
</gene>
<dbReference type="EMBL" id="JAAAHW010004052">
    <property type="protein sequence ID" value="KAF9979453.1"/>
    <property type="molecule type" value="Genomic_DNA"/>
</dbReference>
<keyword evidence="4" id="KW-0720">Serine protease</keyword>
<dbReference type="GO" id="GO:0006508">
    <property type="term" value="P:proteolysis"/>
    <property type="evidence" value="ECO:0007669"/>
    <property type="project" value="UniProtKB-KW"/>
</dbReference>
<name>A0A9P6JL53_9FUNG</name>
<protein>
    <recommendedName>
        <fullName evidence="7">Peptidase S8/S53 domain-containing protein</fullName>
    </recommendedName>
</protein>
<keyword evidence="9" id="KW-1185">Reference proteome</keyword>
<dbReference type="InterPro" id="IPR036852">
    <property type="entry name" value="Peptidase_S8/S53_dom_sf"/>
</dbReference>
<dbReference type="Proteomes" id="UP000749646">
    <property type="component" value="Unassembled WGS sequence"/>
</dbReference>
<evidence type="ECO:0000313" key="8">
    <source>
        <dbReference type="EMBL" id="KAF9979453.1"/>
    </source>
</evidence>
<organism evidence="8 9">
    <name type="scientific">Modicella reniformis</name>
    <dbReference type="NCBI Taxonomy" id="1440133"/>
    <lineage>
        <taxon>Eukaryota</taxon>
        <taxon>Fungi</taxon>
        <taxon>Fungi incertae sedis</taxon>
        <taxon>Mucoromycota</taxon>
        <taxon>Mortierellomycotina</taxon>
        <taxon>Mortierellomycetes</taxon>
        <taxon>Mortierellales</taxon>
        <taxon>Mortierellaceae</taxon>
        <taxon>Modicella</taxon>
    </lineage>
</organism>
<dbReference type="AlphaFoldDB" id="A0A9P6JL53"/>
<dbReference type="OrthoDB" id="206201at2759"/>
<feature type="signal peptide" evidence="6">
    <location>
        <begin position="1"/>
        <end position="18"/>
    </location>
</feature>
<dbReference type="PROSITE" id="PS00136">
    <property type="entry name" value="SUBTILASE_ASP"/>
    <property type="match status" value="1"/>
</dbReference>
<comment type="caution">
    <text evidence="5">Lacks conserved residue(s) required for the propagation of feature annotation.</text>
</comment>
<dbReference type="InterPro" id="IPR022398">
    <property type="entry name" value="Peptidase_S8_His-AS"/>
</dbReference>
<proteinExistence type="inferred from homology"/>
<dbReference type="PRINTS" id="PR00723">
    <property type="entry name" value="SUBTILISIN"/>
</dbReference>
<evidence type="ECO:0000256" key="1">
    <source>
        <dbReference type="ARBA" id="ARBA00011073"/>
    </source>
</evidence>
<evidence type="ECO:0000256" key="5">
    <source>
        <dbReference type="PROSITE-ProRule" id="PRU01240"/>
    </source>
</evidence>
<dbReference type="Pfam" id="PF00082">
    <property type="entry name" value="Peptidase_S8"/>
    <property type="match status" value="1"/>
</dbReference>
<dbReference type="GO" id="GO:0004252">
    <property type="term" value="F:serine-type endopeptidase activity"/>
    <property type="evidence" value="ECO:0007669"/>
    <property type="project" value="InterPro"/>
</dbReference>
<dbReference type="SUPFAM" id="SSF52743">
    <property type="entry name" value="Subtilisin-like"/>
    <property type="match status" value="1"/>
</dbReference>
<sequence>MKLKTILSALAAVSLVSAGTFHPVKLGKADVIPNAYIVEYDDQVHHLQAHNSFKAHNVDYTVRGEYTVFNGASLSIFSGHDGEALSKMNGIKHVWPVVLVKLPKEWKSNKKPTDPEVVSLHTMTGVDKVHKKYKLTGKGIKIGVIDTGIDYTHPAFAASGAKVGCFGKNCRVKYGYDFVGDKYDGKNTPVPDKDPSDCQGHGTHVAGIIGANALNIKSGPKPPQPFVGVAPEVTLGSYRVFGCKGATATDVILAAMEKAFDDKMDLINMSLGGSSAYRYNPTAVLGDKLVARGMAVIAAAGNDGKDGVWMVTDTGLGDLGT</sequence>